<feature type="chain" id="PRO_5002348621" description="Protein kinase domain-containing protein" evidence="13">
    <location>
        <begin position="18"/>
        <end position="737"/>
    </location>
</feature>
<dbReference type="SMART" id="SM00220">
    <property type="entry name" value="S_TKc"/>
    <property type="match status" value="1"/>
</dbReference>
<dbReference type="InterPro" id="IPR008271">
    <property type="entry name" value="Ser/Thr_kinase_AS"/>
</dbReference>
<dbReference type="Gene3D" id="1.10.510.10">
    <property type="entry name" value="Transferase(Phosphotransferase) domain 1"/>
    <property type="match status" value="1"/>
</dbReference>
<dbReference type="Proteomes" id="UP000032180">
    <property type="component" value="Chromosome 4"/>
</dbReference>
<name>A0A0D9W252_9ORYZ</name>
<dbReference type="GO" id="GO:0004674">
    <property type="term" value="F:protein serine/threonine kinase activity"/>
    <property type="evidence" value="ECO:0007669"/>
    <property type="project" value="UniProtKB-KW"/>
</dbReference>
<proteinExistence type="predicted"/>
<reference evidence="15" key="3">
    <citation type="submission" date="2015-04" db="UniProtKB">
        <authorList>
            <consortium name="EnsemblPlants"/>
        </authorList>
    </citation>
    <scope>IDENTIFICATION</scope>
</reference>
<dbReference type="Pfam" id="PF07645">
    <property type="entry name" value="EGF_CA"/>
    <property type="match status" value="1"/>
</dbReference>
<keyword evidence="12" id="KW-0812">Transmembrane</keyword>
<evidence type="ECO:0000313" key="15">
    <source>
        <dbReference type="EnsemblPlants" id="LPERR04G01280.1"/>
    </source>
</evidence>
<dbReference type="Pfam" id="PF13947">
    <property type="entry name" value="GUB_WAK_bind"/>
    <property type="match status" value="1"/>
</dbReference>
<evidence type="ECO:0000256" key="2">
    <source>
        <dbReference type="ARBA" id="ARBA00022527"/>
    </source>
</evidence>
<feature type="binding site" evidence="11">
    <location>
        <position position="449"/>
    </location>
    <ligand>
        <name>ATP</name>
        <dbReference type="ChEBI" id="CHEBI:30616"/>
    </ligand>
</feature>
<dbReference type="PROSITE" id="PS01187">
    <property type="entry name" value="EGF_CA"/>
    <property type="match status" value="1"/>
</dbReference>
<dbReference type="PROSITE" id="PS00010">
    <property type="entry name" value="ASX_HYDROXYL"/>
    <property type="match status" value="1"/>
</dbReference>
<dbReference type="SUPFAM" id="SSF57196">
    <property type="entry name" value="EGF/Laminin"/>
    <property type="match status" value="1"/>
</dbReference>
<dbReference type="CDD" id="cd14066">
    <property type="entry name" value="STKc_IRAK"/>
    <property type="match status" value="1"/>
</dbReference>
<dbReference type="EnsemblPlants" id="LPERR04G01280.1">
    <property type="protein sequence ID" value="LPERR04G01280.1"/>
    <property type="gene ID" value="LPERR04G01280"/>
</dbReference>
<keyword evidence="4" id="KW-0808">Transferase</keyword>
<keyword evidence="7" id="KW-0418">Kinase</keyword>
<dbReference type="InterPro" id="IPR011009">
    <property type="entry name" value="Kinase-like_dom_sf"/>
</dbReference>
<evidence type="ECO:0000256" key="11">
    <source>
        <dbReference type="PROSITE-ProRule" id="PRU10141"/>
    </source>
</evidence>
<keyword evidence="5 13" id="KW-0732">Signal</keyword>
<dbReference type="InterPro" id="IPR000742">
    <property type="entry name" value="EGF"/>
</dbReference>
<dbReference type="CDD" id="cd00054">
    <property type="entry name" value="EGF_CA"/>
    <property type="match status" value="1"/>
</dbReference>
<dbReference type="Pfam" id="PF00069">
    <property type="entry name" value="Pkinase"/>
    <property type="match status" value="1"/>
</dbReference>
<evidence type="ECO:0000256" key="10">
    <source>
        <dbReference type="ARBA" id="ARBA00023180"/>
    </source>
</evidence>
<reference evidence="16" key="2">
    <citation type="submission" date="2013-12" db="EMBL/GenBank/DDBJ databases">
        <authorList>
            <person name="Yu Y."/>
            <person name="Lee S."/>
            <person name="de Baynast K."/>
            <person name="Wissotski M."/>
            <person name="Liu L."/>
            <person name="Talag J."/>
            <person name="Goicoechea J."/>
            <person name="Angelova A."/>
            <person name="Jetty R."/>
            <person name="Kudrna D."/>
            <person name="Golser W."/>
            <person name="Rivera L."/>
            <person name="Zhang J."/>
            <person name="Wing R."/>
        </authorList>
    </citation>
    <scope>NUCLEOTIDE SEQUENCE</scope>
</reference>
<dbReference type="InterPro" id="IPR045274">
    <property type="entry name" value="WAK-like"/>
</dbReference>
<accession>A0A0D9W252</accession>
<evidence type="ECO:0000313" key="16">
    <source>
        <dbReference type="Proteomes" id="UP000032180"/>
    </source>
</evidence>
<keyword evidence="10" id="KW-0325">Glycoprotein</keyword>
<dbReference type="SMART" id="SM00181">
    <property type="entry name" value="EGF"/>
    <property type="match status" value="2"/>
</dbReference>
<keyword evidence="3" id="KW-0245">EGF-like domain</keyword>
<evidence type="ECO:0000259" key="14">
    <source>
        <dbReference type="PROSITE" id="PS50011"/>
    </source>
</evidence>
<evidence type="ECO:0000256" key="13">
    <source>
        <dbReference type="SAM" id="SignalP"/>
    </source>
</evidence>
<dbReference type="GO" id="GO:0005509">
    <property type="term" value="F:calcium ion binding"/>
    <property type="evidence" value="ECO:0007669"/>
    <property type="project" value="InterPro"/>
</dbReference>
<feature type="signal peptide" evidence="13">
    <location>
        <begin position="1"/>
        <end position="17"/>
    </location>
</feature>
<evidence type="ECO:0000256" key="5">
    <source>
        <dbReference type="ARBA" id="ARBA00022729"/>
    </source>
</evidence>
<evidence type="ECO:0000256" key="6">
    <source>
        <dbReference type="ARBA" id="ARBA00022741"/>
    </source>
</evidence>
<dbReference type="Gene3D" id="2.10.25.10">
    <property type="entry name" value="Laminin"/>
    <property type="match status" value="1"/>
</dbReference>
<dbReference type="GO" id="GO:0005886">
    <property type="term" value="C:plasma membrane"/>
    <property type="evidence" value="ECO:0007669"/>
    <property type="project" value="TreeGrafter"/>
</dbReference>
<dbReference type="PANTHER" id="PTHR27005">
    <property type="entry name" value="WALL-ASSOCIATED RECEPTOR KINASE-LIKE 21"/>
    <property type="match status" value="1"/>
</dbReference>
<keyword evidence="16" id="KW-1185">Reference proteome</keyword>
<dbReference type="InterPro" id="IPR025287">
    <property type="entry name" value="WAK_GUB"/>
</dbReference>
<dbReference type="HOGENOM" id="CLU_000288_43_5_1"/>
<evidence type="ECO:0000256" key="8">
    <source>
        <dbReference type="ARBA" id="ARBA00022840"/>
    </source>
</evidence>
<evidence type="ECO:0000256" key="4">
    <source>
        <dbReference type="ARBA" id="ARBA00022679"/>
    </source>
</evidence>
<dbReference type="InterPro" id="IPR001881">
    <property type="entry name" value="EGF-like_Ca-bd_dom"/>
</dbReference>
<keyword evidence="9" id="KW-1015">Disulfide bond</keyword>
<protein>
    <recommendedName>
        <fullName evidence="14">Protein kinase domain-containing protein</fullName>
    </recommendedName>
</protein>
<dbReference type="InterPro" id="IPR018097">
    <property type="entry name" value="EGF_Ca-bd_CS"/>
</dbReference>
<dbReference type="FunFam" id="1.10.510.10:FF:000606">
    <property type="entry name" value="Wall-associated receptor kinase 3"/>
    <property type="match status" value="1"/>
</dbReference>
<reference evidence="15 16" key="1">
    <citation type="submission" date="2012-08" db="EMBL/GenBank/DDBJ databases">
        <title>Oryza genome evolution.</title>
        <authorList>
            <person name="Wing R.A."/>
        </authorList>
    </citation>
    <scope>NUCLEOTIDE SEQUENCE</scope>
</reference>
<dbReference type="Gene3D" id="3.30.200.20">
    <property type="entry name" value="Phosphorylase Kinase, domain 1"/>
    <property type="match status" value="1"/>
</dbReference>
<evidence type="ECO:0000256" key="3">
    <source>
        <dbReference type="ARBA" id="ARBA00022536"/>
    </source>
</evidence>
<dbReference type="PROSITE" id="PS50011">
    <property type="entry name" value="PROTEIN_KINASE_DOM"/>
    <property type="match status" value="1"/>
</dbReference>
<keyword evidence="8 11" id="KW-0067">ATP-binding</keyword>
<dbReference type="AlphaFoldDB" id="A0A0D9W252"/>
<dbReference type="STRING" id="77586.A0A0D9W252"/>
<evidence type="ECO:0000256" key="12">
    <source>
        <dbReference type="SAM" id="Phobius"/>
    </source>
</evidence>
<dbReference type="InterPro" id="IPR000719">
    <property type="entry name" value="Prot_kinase_dom"/>
</dbReference>
<feature type="domain" description="Protein kinase" evidence="14">
    <location>
        <begin position="421"/>
        <end position="691"/>
    </location>
</feature>
<keyword evidence="12" id="KW-0472">Membrane</keyword>
<dbReference type="Gramene" id="LPERR04G01280.1">
    <property type="protein sequence ID" value="LPERR04G01280.1"/>
    <property type="gene ID" value="LPERR04G01280"/>
</dbReference>
<dbReference type="GO" id="GO:0005524">
    <property type="term" value="F:ATP binding"/>
    <property type="evidence" value="ECO:0007669"/>
    <property type="project" value="UniProtKB-UniRule"/>
</dbReference>
<comment type="subcellular location">
    <subcellularLocation>
        <location evidence="1">Membrane</location>
        <topology evidence="1">Single-pass type I membrane protein</topology>
    </subcellularLocation>
</comment>
<dbReference type="InterPro" id="IPR049883">
    <property type="entry name" value="NOTCH1_EGF-like"/>
</dbReference>
<dbReference type="PROSITE" id="PS00107">
    <property type="entry name" value="PROTEIN_KINASE_ATP"/>
    <property type="match status" value="1"/>
</dbReference>
<sequence length="737" mass="80987">MAFWLLVGLLLLTASAAESFSGQSAGCQTKCGNVDILYPFGIGAGCFNGMAGFEILCNTSSDNGGLVPTLAATKPPIPVQSLSVHPDPVVEVMLPVAYNCYNSSGDTVMSFDGSVDLKQNGAYRISDRRNMFVVLGCNTIAFTQNGYSGGKGLYRNDYYAGCTSYCSDAQSTQDDKCAGLGCCHVEIAPGLTDNNIAFQIWPRGEQVEFSPCDYAFLVGKDNYHFRRAHLKMNINQTMPVWLDWAIRNGTAAASSTPSCPSPEAHTKKPADYAYACLSDNSECVNSTNGPGYYCKCSKGYRGNPYVADGCKDIDECADKYPCYGDCTNTPGDYDCTCRRGYQPSGGGPKEQECSEKFPLPAQLALGITLGFSFLVVAVLFTLILLQKRKIKEHFKKNGGSVLQGLDSIMIFSKHDLKKITKNNSEVIGQGGFGKVYKGMLEDNTMVAVKTSIEINKARKEDFTNEVTIQSQMMHNNIIKLLGCCLEVDVPMLVYEFAANGSLQDILHGDANHSLPLTLDLRLDIATQSAEGLRYMHSSTNHTIRHGDIKPANILLTDKFVPKISDFGTSKLLTVDKDFTMFVVGSMGYIDPVFHKTGRLTQKSDVYSFGVVLLELISRKPTIYGENCSLIIEFQKAYDEMNTGRDMFDKEIAIEEQDIFILEEIGRLAIDCLKEKVEERPDMNEVAERLVILRRARKHGPESYSFSPTYFDENSIERTPNSLAAEFSANSCATLSAS</sequence>
<dbReference type="SMART" id="SM00179">
    <property type="entry name" value="EGF_CA"/>
    <property type="match status" value="1"/>
</dbReference>
<dbReference type="InterPro" id="IPR017441">
    <property type="entry name" value="Protein_kinase_ATP_BS"/>
</dbReference>
<organism evidence="15 16">
    <name type="scientific">Leersia perrieri</name>
    <dbReference type="NCBI Taxonomy" id="77586"/>
    <lineage>
        <taxon>Eukaryota</taxon>
        <taxon>Viridiplantae</taxon>
        <taxon>Streptophyta</taxon>
        <taxon>Embryophyta</taxon>
        <taxon>Tracheophyta</taxon>
        <taxon>Spermatophyta</taxon>
        <taxon>Magnoliopsida</taxon>
        <taxon>Liliopsida</taxon>
        <taxon>Poales</taxon>
        <taxon>Poaceae</taxon>
        <taxon>BOP clade</taxon>
        <taxon>Oryzoideae</taxon>
        <taxon>Oryzeae</taxon>
        <taxon>Oryzinae</taxon>
        <taxon>Leersia</taxon>
    </lineage>
</organism>
<dbReference type="FunFam" id="3.30.200.20:FF:000581">
    <property type="entry name" value="Wall-associated receptor kinase 3"/>
    <property type="match status" value="1"/>
</dbReference>
<feature type="transmembrane region" description="Helical" evidence="12">
    <location>
        <begin position="363"/>
        <end position="385"/>
    </location>
</feature>
<dbReference type="InterPro" id="IPR000152">
    <property type="entry name" value="EGF-type_Asp/Asn_hydroxyl_site"/>
</dbReference>
<keyword evidence="2" id="KW-0723">Serine/threonine-protein kinase</keyword>
<keyword evidence="6 11" id="KW-0547">Nucleotide-binding</keyword>
<dbReference type="GO" id="GO:0030247">
    <property type="term" value="F:polysaccharide binding"/>
    <property type="evidence" value="ECO:0007669"/>
    <property type="project" value="InterPro"/>
</dbReference>
<dbReference type="PROSITE" id="PS00108">
    <property type="entry name" value="PROTEIN_KINASE_ST"/>
    <property type="match status" value="1"/>
</dbReference>
<dbReference type="PANTHER" id="PTHR27005:SF145">
    <property type="entry name" value="OS10G0142600 PROTEIN"/>
    <property type="match status" value="1"/>
</dbReference>
<dbReference type="GO" id="GO:0007166">
    <property type="term" value="P:cell surface receptor signaling pathway"/>
    <property type="evidence" value="ECO:0007669"/>
    <property type="project" value="InterPro"/>
</dbReference>
<evidence type="ECO:0000256" key="9">
    <source>
        <dbReference type="ARBA" id="ARBA00023157"/>
    </source>
</evidence>
<dbReference type="SUPFAM" id="SSF56112">
    <property type="entry name" value="Protein kinase-like (PK-like)"/>
    <property type="match status" value="1"/>
</dbReference>
<evidence type="ECO:0000256" key="7">
    <source>
        <dbReference type="ARBA" id="ARBA00022777"/>
    </source>
</evidence>
<evidence type="ECO:0000256" key="1">
    <source>
        <dbReference type="ARBA" id="ARBA00004479"/>
    </source>
</evidence>
<keyword evidence="12" id="KW-1133">Transmembrane helix</keyword>